<dbReference type="InterPro" id="IPR036561">
    <property type="entry name" value="MAM33_sf"/>
</dbReference>
<protein>
    <submittedName>
        <fullName evidence="1">Complement component 1 Q subcomponent-binding protein, mitochondrial</fullName>
    </submittedName>
</protein>
<sequence>MRIFNRVQFVIRNLSSVTTATAAPLPFWKVPLGSWLSSSSGLLKGLAPIRGVHDQRKKGDEELLGFVEEEIVTKLKVQRSTPIPSTLQGFMLEVDKSEITLTKKVGNEE</sequence>
<proteinExistence type="predicted"/>
<gene>
    <name evidence="1" type="ORF">Ocin01_18278</name>
</gene>
<keyword evidence="2" id="KW-1185">Reference proteome</keyword>
<organism evidence="1 2">
    <name type="scientific">Orchesella cincta</name>
    <name type="common">Springtail</name>
    <name type="synonym">Podura cincta</name>
    <dbReference type="NCBI Taxonomy" id="48709"/>
    <lineage>
        <taxon>Eukaryota</taxon>
        <taxon>Metazoa</taxon>
        <taxon>Ecdysozoa</taxon>
        <taxon>Arthropoda</taxon>
        <taxon>Hexapoda</taxon>
        <taxon>Collembola</taxon>
        <taxon>Entomobryomorpha</taxon>
        <taxon>Entomobryoidea</taxon>
        <taxon>Orchesellidae</taxon>
        <taxon>Orchesellinae</taxon>
        <taxon>Orchesella</taxon>
    </lineage>
</organism>
<reference evidence="1 2" key="1">
    <citation type="journal article" date="2016" name="Genome Biol. Evol.">
        <title>Gene Family Evolution Reflects Adaptation to Soil Environmental Stressors in the Genome of the Collembolan Orchesella cincta.</title>
        <authorList>
            <person name="Faddeeva-Vakhrusheva A."/>
            <person name="Derks M.F."/>
            <person name="Anvar S.Y."/>
            <person name="Agamennone V."/>
            <person name="Suring W."/>
            <person name="Smit S."/>
            <person name="van Straalen N.M."/>
            <person name="Roelofs D."/>
        </authorList>
    </citation>
    <scope>NUCLEOTIDE SEQUENCE [LARGE SCALE GENOMIC DNA]</scope>
    <source>
        <tissue evidence="1">Mixed pool</tissue>
    </source>
</reference>
<dbReference type="Gene3D" id="3.10.280.10">
    <property type="entry name" value="Mitochondrial glycoprotein"/>
    <property type="match status" value="1"/>
</dbReference>
<evidence type="ECO:0000313" key="2">
    <source>
        <dbReference type="Proteomes" id="UP000094527"/>
    </source>
</evidence>
<dbReference type="OrthoDB" id="278212at2759"/>
<name>A0A1D2M658_ORCCI</name>
<accession>A0A1D2M658</accession>
<dbReference type="EMBL" id="LJIJ01003634">
    <property type="protein sequence ID" value="ODM88402.1"/>
    <property type="molecule type" value="Genomic_DNA"/>
</dbReference>
<dbReference type="SUPFAM" id="SSF54529">
    <property type="entry name" value="Mitochondrial glycoprotein MAM33-like"/>
    <property type="match status" value="1"/>
</dbReference>
<comment type="caution">
    <text evidence="1">The sequence shown here is derived from an EMBL/GenBank/DDBJ whole genome shotgun (WGS) entry which is preliminary data.</text>
</comment>
<evidence type="ECO:0000313" key="1">
    <source>
        <dbReference type="EMBL" id="ODM88402.1"/>
    </source>
</evidence>
<dbReference type="Proteomes" id="UP000094527">
    <property type="component" value="Unassembled WGS sequence"/>
</dbReference>
<dbReference type="AlphaFoldDB" id="A0A1D2M658"/>